<dbReference type="Pfam" id="PF00571">
    <property type="entry name" value="CBS"/>
    <property type="match status" value="1"/>
</dbReference>
<dbReference type="CDD" id="cd04590">
    <property type="entry name" value="CBS_pair_CorC_HlyC_assoc"/>
    <property type="match status" value="1"/>
</dbReference>
<evidence type="ECO:0000256" key="11">
    <source>
        <dbReference type="SAM" id="Phobius"/>
    </source>
</evidence>
<evidence type="ECO:0000256" key="1">
    <source>
        <dbReference type="ARBA" id="ARBA00004651"/>
    </source>
</evidence>
<sequence>MDSISTSTLLIVLVILIVLSAFFSSSETGLMSLNRYKLRHLAQTKHKAARRVEKLLARPDRLLGLILIGNNLVNILASAIATIVCIRLFGDIGVAVATFGLTLVVLVFGEVTPKTLAAMFPERIAYPASWVLKGLMVPFAPLVWLINSITNLLLKLLRLEHRKDDSLNTEELRTIVNEAGSLIPQRHQEMLISILDLDKMTVENIMVPRSEISAIDINDDWKSILRQLAHCAHTKILLYRDNIDDVVGFLHSRDALRLVARDQFSKSSLLREVDPIYFIPQGTPLNVQLAKFQRNKERIGLIVDEYGDIQGLITLDDILEEIVGDFTTSMAPAPSDEIHPQPDGSFLVEGSASIRELNKEMHWHLPIDGPRTLNGVILEYLEEIPQPNISVRLAGYPIEILEVENNMVKMARIMPHLYRNESGYED</sequence>
<evidence type="ECO:0000256" key="3">
    <source>
        <dbReference type="ARBA" id="ARBA00022475"/>
    </source>
</evidence>
<name>A0ABX0CVM9_9GAMM</name>
<dbReference type="Gene3D" id="3.10.580.10">
    <property type="entry name" value="CBS-domain"/>
    <property type="match status" value="1"/>
</dbReference>
<evidence type="ECO:0000256" key="4">
    <source>
        <dbReference type="ARBA" id="ARBA00022692"/>
    </source>
</evidence>
<keyword evidence="7 9" id="KW-0129">CBS domain</keyword>
<proteinExistence type="inferred from homology"/>
<evidence type="ECO:0000256" key="2">
    <source>
        <dbReference type="ARBA" id="ARBA00006337"/>
    </source>
</evidence>
<keyword evidence="5" id="KW-0677">Repeat</keyword>
<feature type="transmembrane region" description="Helical" evidence="11">
    <location>
        <begin position="92"/>
        <end position="111"/>
    </location>
</feature>
<comment type="caution">
    <text evidence="14">The sequence shown here is derived from an EMBL/GenBank/DDBJ whole genome shotgun (WGS) entry which is preliminary data.</text>
</comment>
<keyword evidence="4 10" id="KW-0812">Transmembrane</keyword>
<dbReference type="PANTHER" id="PTHR22777:SF32">
    <property type="entry name" value="UPF0053 INNER MEMBRANE PROTEIN YFJD"/>
    <property type="match status" value="1"/>
</dbReference>
<keyword evidence="3" id="KW-1003">Cell membrane</keyword>
<evidence type="ECO:0000313" key="15">
    <source>
        <dbReference type="Proteomes" id="UP000472827"/>
    </source>
</evidence>
<dbReference type="SMART" id="SM01091">
    <property type="entry name" value="CorC_HlyC"/>
    <property type="match status" value="1"/>
</dbReference>
<dbReference type="EMBL" id="JAAILA010000007">
    <property type="protein sequence ID" value="NEX87861.1"/>
    <property type="molecule type" value="Genomic_DNA"/>
</dbReference>
<evidence type="ECO:0000259" key="13">
    <source>
        <dbReference type="PROSITE" id="PS51846"/>
    </source>
</evidence>
<evidence type="ECO:0000259" key="12">
    <source>
        <dbReference type="PROSITE" id="PS51371"/>
    </source>
</evidence>
<dbReference type="RefSeq" id="WP_163135589.1">
    <property type="nucleotide sequence ID" value="NZ_CAWQSD010000217.1"/>
</dbReference>
<dbReference type="PROSITE" id="PS51846">
    <property type="entry name" value="CNNM"/>
    <property type="match status" value="1"/>
</dbReference>
<dbReference type="NCBIfam" id="NF008604">
    <property type="entry name" value="PRK11573.1"/>
    <property type="match status" value="1"/>
</dbReference>
<feature type="transmembrane region" description="Helical" evidence="11">
    <location>
        <begin position="131"/>
        <end position="154"/>
    </location>
</feature>
<dbReference type="InterPro" id="IPR000644">
    <property type="entry name" value="CBS_dom"/>
</dbReference>
<dbReference type="Proteomes" id="UP000472827">
    <property type="component" value="Unassembled WGS sequence"/>
</dbReference>
<evidence type="ECO:0000256" key="10">
    <source>
        <dbReference type="PROSITE-ProRule" id="PRU01193"/>
    </source>
</evidence>
<evidence type="ECO:0000256" key="5">
    <source>
        <dbReference type="ARBA" id="ARBA00022737"/>
    </source>
</evidence>
<comment type="subcellular location">
    <subcellularLocation>
        <location evidence="1">Cell membrane</location>
        <topology evidence="1">Multi-pass membrane protein</topology>
    </subcellularLocation>
</comment>
<evidence type="ECO:0000256" key="7">
    <source>
        <dbReference type="ARBA" id="ARBA00023122"/>
    </source>
</evidence>
<feature type="transmembrane region" description="Helical" evidence="11">
    <location>
        <begin position="62"/>
        <end position="85"/>
    </location>
</feature>
<accession>A0ABX0CVM9</accession>
<dbReference type="InterPro" id="IPR005170">
    <property type="entry name" value="Transptr-assoc_dom"/>
</dbReference>
<protein>
    <submittedName>
        <fullName evidence="14">DUF21 domain-containing protein</fullName>
    </submittedName>
</protein>
<dbReference type="InterPro" id="IPR036318">
    <property type="entry name" value="FAD-bd_PCMH-like_sf"/>
</dbReference>
<dbReference type="PANTHER" id="PTHR22777">
    <property type="entry name" value="HEMOLYSIN-RELATED"/>
    <property type="match status" value="1"/>
</dbReference>
<dbReference type="InterPro" id="IPR044751">
    <property type="entry name" value="Ion_transp-like_CBS"/>
</dbReference>
<dbReference type="Pfam" id="PF01595">
    <property type="entry name" value="CNNM"/>
    <property type="match status" value="1"/>
</dbReference>
<keyword evidence="15" id="KW-1185">Reference proteome</keyword>
<evidence type="ECO:0000256" key="6">
    <source>
        <dbReference type="ARBA" id="ARBA00022989"/>
    </source>
</evidence>
<dbReference type="SUPFAM" id="SSF54631">
    <property type="entry name" value="CBS-domain pair"/>
    <property type="match status" value="1"/>
</dbReference>
<dbReference type="Gene3D" id="3.30.465.10">
    <property type="match status" value="1"/>
</dbReference>
<reference evidence="14 15" key="1">
    <citation type="submission" date="2020-02" db="EMBL/GenBank/DDBJ databases">
        <title>Genome sequencing of Aeromonas rivipollensis.</title>
        <authorList>
            <person name="Fono-Tamo Ubani E.K."/>
            <person name="Lekota K.E."/>
        </authorList>
    </citation>
    <scope>NUCLEOTIDE SEQUENCE [LARGE SCALE GENOMIC DNA]</scope>
    <source>
        <strain evidence="14 15">G78</strain>
    </source>
</reference>
<feature type="domain" description="CBS" evidence="12">
    <location>
        <begin position="270"/>
        <end position="329"/>
    </location>
</feature>
<dbReference type="InterPro" id="IPR002550">
    <property type="entry name" value="CNNM"/>
</dbReference>
<evidence type="ECO:0000256" key="9">
    <source>
        <dbReference type="PROSITE-ProRule" id="PRU00703"/>
    </source>
</evidence>
<dbReference type="InterPro" id="IPR046342">
    <property type="entry name" value="CBS_dom_sf"/>
</dbReference>
<evidence type="ECO:0000256" key="8">
    <source>
        <dbReference type="ARBA" id="ARBA00023136"/>
    </source>
</evidence>
<dbReference type="PROSITE" id="PS51371">
    <property type="entry name" value="CBS"/>
    <property type="match status" value="1"/>
</dbReference>
<feature type="domain" description="CNNM transmembrane" evidence="13">
    <location>
        <begin position="2"/>
        <end position="189"/>
    </location>
</feature>
<keyword evidence="8 10" id="KW-0472">Membrane</keyword>
<gene>
    <name evidence="14" type="ORF">G4923_03910</name>
</gene>
<comment type="similarity">
    <text evidence="2">Belongs to the UPF0053 family.</text>
</comment>
<dbReference type="InterPro" id="IPR016169">
    <property type="entry name" value="FAD-bd_PCMH_sub2"/>
</dbReference>
<dbReference type="Pfam" id="PF03471">
    <property type="entry name" value="CorC_HlyC"/>
    <property type="match status" value="1"/>
</dbReference>
<organism evidence="14 15">
    <name type="scientific">Aeromonas rivipollensis</name>
    <dbReference type="NCBI Taxonomy" id="948519"/>
    <lineage>
        <taxon>Bacteria</taxon>
        <taxon>Pseudomonadati</taxon>
        <taxon>Pseudomonadota</taxon>
        <taxon>Gammaproteobacteria</taxon>
        <taxon>Aeromonadales</taxon>
        <taxon>Aeromonadaceae</taxon>
        <taxon>Aeromonas</taxon>
    </lineage>
</organism>
<evidence type="ECO:0000313" key="14">
    <source>
        <dbReference type="EMBL" id="NEX87861.1"/>
    </source>
</evidence>
<dbReference type="SUPFAM" id="SSF56176">
    <property type="entry name" value="FAD-binding/transporter-associated domain-like"/>
    <property type="match status" value="1"/>
</dbReference>
<keyword evidence="6 10" id="KW-1133">Transmembrane helix</keyword>